<organism evidence="1 2">
    <name type="scientific">Mariprofundus ferrooxydans PV-1</name>
    <dbReference type="NCBI Taxonomy" id="314345"/>
    <lineage>
        <taxon>Bacteria</taxon>
        <taxon>Pseudomonadati</taxon>
        <taxon>Pseudomonadota</taxon>
        <taxon>Candidatius Mariprofundia</taxon>
        <taxon>Mariprofundales</taxon>
        <taxon>Mariprofundaceae</taxon>
        <taxon>Mariprofundus</taxon>
    </lineage>
</organism>
<dbReference type="EMBL" id="AATS01000001">
    <property type="protein sequence ID" value="EAU56147.1"/>
    <property type="molecule type" value="Genomic_DNA"/>
</dbReference>
<dbReference type="HOGENOM" id="CLU_2130483_0_0_0"/>
<comment type="caution">
    <text evidence="1">The sequence shown here is derived from an EMBL/GenBank/DDBJ whole genome shotgun (WGS) entry which is preliminary data.</text>
</comment>
<accession>Q0F2Z4</accession>
<dbReference type="STRING" id="314344.AL013_04860"/>
<dbReference type="InParanoid" id="Q0F2Z4"/>
<evidence type="ECO:0000313" key="1">
    <source>
        <dbReference type="EMBL" id="EAU56147.1"/>
    </source>
</evidence>
<protein>
    <submittedName>
        <fullName evidence="1">Uncharacterized protein</fullName>
    </submittedName>
</protein>
<evidence type="ECO:0000313" key="2">
    <source>
        <dbReference type="Proteomes" id="UP000005297"/>
    </source>
</evidence>
<reference evidence="1 2" key="1">
    <citation type="submission" date="2006-09" db="EMBL/GenBank/DDBJ databases">
        <authorList>
            <person name="Emerson D."/>
            <person name="Ferriera S."/>
            <person name="Johnson J."/>
            <person name="Kravitz S."/>
            <person name="Halpern A."/>
            <person name="Remington K."/>
            <person name="Beeson K."/>
            <person name="Tran B."/>
            <person name="Rogers Y.-H."/>
            <person name="Friedman R."/>
            <person name="Venter J.C."/>
        </authorList>
    </citation>
    <scope>NUCLEOTIDE SEQUENCE [LARGE SCALE GENOMIC DNA]</scope>
    <source>
        <strain evidence="1 2">PV-1</strain>
    </source>
</reference>
<dbReference type="Proteomes" id="UP000005297">
    <property type="component" value="Unassembled WGS sequence"/>
</dbReference>
<proteinExistence type="predicted"/>
<dbReference type="AlphaFoldDB" id="Q0F2Z4"/>
<sequence>MSLKDALKKLDDTLEDLSSLEVHTYVGDIEVNTEGQLGDFEAYIKKHGVANGKIKLVAVTKMMCDGDAVNLIPEKAFPDHIQRVHDAAVKAGIETRHGLLSLFGGMAGLTTKQ</sequence>
<name>Q0F2Z4_9PROT</name>
<dbReference type="OrthoDB" id="1493647at2"/>
<dbReference type="eggNOG" id="ENOG502ZSW8">
    <property type="taxonomic scope" value="Bacteria"/>
</dbReference>
<dbReference type="RefSeq" id="WP_009851291.1">
    <property type="nucleotide sequence ID" value="NZ_DS022295.1"/>
</dbReference>
<gene>
    <name evidence="1" type="ORF">SPV1_04983</name>
</gene>
<keyword evidence="2" id="KW-1185">Reference proteome</keyword>